<dbReference type="CDD" id="cd01558">
    <property type="entry name" value="D-AAT_like"/>
    <property type="match status" value="1"/>
</dbReference>
<dbReference type="PANTHER" id="PTHR42743:SF10">
    <property type="entry name" value="D-ALANINE AMINOTRANSFERASE"/>
    <property type="match status" value="1"/>
</dbReference>
<dbReference type="PANTHER" id="PTHR42743">
    <property type="entry name" value="AMINO-ACID AMINOTRANSFERASE"/>
    <property type="match status" value="1"/>
</dbReference>
<dbReference type="GO" id="GO:0046394">
    <property type="term" value="P:carboxylic acid biosynthetic process"/>
    <property type="evidence" value="ECO:0007669"/>
    <property type="project" value="UniProtKB-ARBA"/>
</dbReference>
<evidence type="ECO:0000256" key="1">
    <source>
        <dbReference type="ARBA" id="ARBA00001933"/>
    </source>
</evidence>
<dbReference type="AlphaFoldDB" id="A0A1W6Z4G1"/>
<evidence type="ECO:0000313" key="5">
    <source>
        <dbReference type="Proteomes" id="UP000194139"/>
    </source>
</evidence>
<dbReference type="Pfam" id="PF01063">
    <property type="entry name" value="Aminotran_4"/>
    <property type="match status" value="1"/>
</dbReference>
<accession>A0A1W6Z4G1</accession>
<sequence>MIPGVPGDSQAYLNGEFLRLQDAKISVLDRGFIFGDGVYEVVPVYEGRPFRMPEHLARLRRSLGAIRIPAPMSDEAWQEVVQGLIERSLTPSCLIYLQVTRGVAKRDHGFPGEDIAPTVFGMTSPFVRPDRTLREKGVTLISIPDERWLHCDIKSVSLLGNVLAKQRAVDAGADEVVQFRDGMLTEGATCNIWVAAGGRLLAPPKNHLVLEGIRYGLMAELAEEAGIPFEMRPVTRAEVETADELMISSATREVLPVSMLDGKPIGGGTPGPVYSRLREGYDRRIAALLGKGAGAPI</sequence>
<dbReference type="InterPro" id="IPR001544">
    <property type="entry name" value="Aminotrans_IV"/>
</dbReference>
<dbReference type="SUPFAM" id="SSF56752">
    <property type="entry name" value="D-aminoacid aminotransferase-like PLP-dependent enzymes"/>
    <property type="match status" value="1"/>
</dbReference>
<dbReference type="GO" id="GO:0005829">
    <property type="term" value="C:cytosol"/>
    <property type="evidence" value="ECO:0007669"/>
    <property type="project" value="TreeGrafter"/>
</dbReference>
<evidence type="ECO:0000256" key="3">
    <source>
        <dbReference type="ARBA" id="ARBA00022898"/>
    </source>
</evidence>
<dbReference type="Gene3D" id="3.30.470.10">
    <property type="match status" value="1"/>
</dbReference>
<dbReference type="RefSeq" id="WP_086073343.1">
    <property type="nucleotide sequence ID" value="NZ_CP021109.1"/>
</dbReference>
<dbReference type="EMBL" id="CP021109">
    <property type="protein sequence ID" value="ARP88250.1"/>
    <property type="molecule type" value="Genomic_DNA"/>
</dbReference>
<dbReference type="GO" id="GO:0008652">
    <property type="term" value="P:amino acid biosynthetic process"/>
    <property type="evidence" value="ECO:0007669"/>
    <property type="project" value="UniProtKB-ARBA"/>
</dbReference>
<keyword evidence="5" id="KW-1185">Reference proteome</keyword>
<gene>
    <name evidence="4" type="ORF">CAL13_20070</name>
</gene>
<evidence type="ECO:0000256" key="2">
    <source>
        <dbReference type="ARBA" id="ARBA00009320"/>
    </source>
</evidence>
<dbReference type="InterPro" id="IPR036038">
    <property type="entry name" value="Aminotransferase-like"/>
</dbReference>
<proteinExistence type="inferred from homology"/>
<comment type="cofactor">
    <cofactor evidence="1">
        <name>pyridoxal 5'-phosphate</name>
        <dbReference type="ChEBI" id="CHEBI:597326"/>
    </cofactor>
</comment>
<protein>
    <submittedName>
        <fullName evidence="4">D-amino acid aminotransferase</fullName>
    </submittedName>
</protein>
<dbReference type="Gene3D" id="3.20.10.10">
    <property type="entry name" value="D-amino Acid Aminotransferase, subunit A, domain 2"/>
    <property type="match status" value="1"/>
</dbReference>
<dbReference type="FunFam" id="3.20.10.10:FF:000002">
    <property type="entry name" value="D-alanine aminotransferase"/>
    <property type="match status" value="1"/>
</dbReference>
<dbReference type="InterPro" id="IPR050571">
    <property type="entry name" value="Class-IV_PLP-Dep_Aminotrnsfr"/>
</dbReference>
<keyword evidence="3" id="KW-0663">Pyridoxal phosphate</keyword>
<keyword evidence="4" id="KW-0808">Transferase</keyword>
<name>A0A1W6Z4G1_9BORD</name>
<dbReference type="InterPro" id="IPR043132">
    <property type="entry name" value="BCAT-like_C"/>
</dbReference>
<comment type="similarity">
    <text evidence="2">Belongs to the class-IV pyridoxal-phosphate-dependent aminotransferase family.</text>
</comment>
<dbReference type="Proteomes" id="UP000194139">
    <property type="component" value="Chromosome"/>
</dbReference>
<dbReference type="InterPro" id="IPR043131">
    <property type="entry name" value="BCAT-like_N"/>
</dbReference>
<reference evidence="4 5" key="1">
    <citation type="submission" date="2017-05" db="EMBL/GenBank/DDBJ databases">
        <title>Complete and WGS of Bordetella genogroups.</title>
        <authorList>
            <person name="Spilker T."/>
            <person name="LiPuma J."/>
        </authorList>
    </citation>
    <scope>NUCLEOTIDE SEQUENCE [LARGE SCALE GENOMIC DNA]</scope>
    <source>
        <strain evidence="4 5">AU17164</strain>
    </source>
</reference>
<dbReference type="GO" id="GO:0008483">
    <property type="term" value="F:transaminase activity"/>
    <property type="evidence" value="ECO:0007669"/>
    <property type="project" value="UniProtKB-KW"/>
</dbReference>
<keyword evidence="4" id="KW-0032">Aminotransferase</keyword>
<organism evidence="4 5">
    <name type="scientific">Bordetella genomosp. 9</name>
    <dbReference type="NCBI Taxonomy" id="1416803"/>
    <lineage>
        <taxon>Bacteria</taxon>
        <taxon>Pseudomonadati</taxon>
        <taxon>Pseudomonadota</taxon>
        <taxon>Betaproteobacteria</taxon>
        <taxon>Burkholderiales</taxon>
        <taxon>Alcaligenaceae</taxon>
        <taxon>Bordetella</taxon>
    </lineage>
</organism>
<evidence type="ECO:0000313" key="4">
    <source>
        <dbReference type="EMBL" id="ARP88250.1"/>
    </source>
</evidence>